<keyword evidence="8" id="KW-1185">Reference proteome</keyword>
<proteinExistence type="predicted"/>
<dbReference type="SUPFAM" id="SSF63520">
    <property type="entry name" value="PTS-regulatory domain, PRD"/>
    <property type="match status" value="2"/>
</dbReference>
<dbReference type="Gene3D" id="1.10.10.10">
    <property type="entry name" value="Winged helix-like DNA-binding domain superfamily/Winged helix DNA-binding domain"/>
    <property type="match status" value="2"/>
</dbReference>
<dbReference type="RefSeq" id="WP_213117372.1">
    <property type="nucleotide sequence ID" value="NZ_JAGYPF010000002.1"/>
</dbReference>
<evidence type="ECO:0000256" key="3">
    <source>
        <dbReference type="ARBA" id="ARBA00023159"/>
    </source>
</evidence>
<dbReference type="Gene3D" id="3.40.930.10">
    <property type="entry name" value="Mannitol-specific EII, Chain A"/>
    <property type="match status" value="1"/>
</dbReference>
<dbReference type="Pfam" id="PF00874">
    <property type="entry name" value="PRD"/>
    <property type="match status" value="2"/>
</dbReference>
<dbReference type="GO" id="GO:0006355">
    <property type="term" value="P:regulation of DNA-templated transcription"/>
    <property type="evidence" value="ECO:0007669"/>
    <property type="project" value="InterPro"/>
</dbReference>
<gene>
    <name evidence="7" type="ORF">KHA99_10360</name>
</gene>
<dbReference type="InterPro" id="IPR011608">
    <property type="entry name" value="PRD"/>
</dbReference>
<dbReference type="PANTHER" id="PTHR30185">
    <property type="entry name" value="CRYPTIC BETA-GLUCOSIDE BGL OPERON ANTITERMINATOR"/>
    <property type="match status" value="1"/>
</dbReference>
<dbReference type="InterPro" id="IPR036634">
    <property type="entry name" value="PRD_sf"/>
</dbReference>
<feature type="domain" description="PRD" evidence="6">
    <location>
        <begin position="285"/>
        <end position="391"/>
    </location>
</feature>
<evidence type="ECO:0000256" key="4">
    <source>
        <dbReference type="ARBA" id="ARBA00023163"/>
    </source>
</evidence>
<keyword evidence="1" id="KW-0677">Repeat</keyword>
<evidence type="ECO:0000259" key="5">
    <source>
        <dbReference type="PROSITE" id="PS51094"/>
    </source>
</evidence>
<dbReference type="SUPFAM" id="SSF55804">
    <property type="entry name" value="Phoshotransferase/anion transport protein"/>
    <property type="match status" value="1"/>
</dbReference>
<keyword evidence="2" id="KW-0805">Transcription regulation</keyword>
<feature type="domain" description="PTS EIIA type-2" evidence="5">
    <location>
        <begin position="494"/>
        <end position="632"/>
    </location>
</feature>
<keyword evidence="3" id="KW-0010">Activator</keyword>
<reference evidence="7" key="1">
    <citation type="submission" date="2021-05" db="EMBL/GenBank/DDBJ databases">
        <title>Novel Bacillus species.</title>
        <authorList>
            <person name="Liu G."/>
        </authorList>
    </citation>
    <scope>NUCLEOTIDE SEQUENCE</scope>
    <source>
        <strain evidence="7">FJAT-49825</strain>
    </source>
</reference>
<sequence length="633" mass="71861">MNVKYRNILRHLSMQDDWTSSAQLAKAIGISKRSVKTYIADINSMEEGLITSSKKGYKVDLEKLNPFLSSSNGTIPQTPKERADYLLKSLVNADGPLDIYDLSDELYISEITLKNDLRKVRKRLADHQLELKISGDIIQIIGNEKSKRKLMSSILYRETNDSFLDIDKLKASFEGFDIDYIRDVIAEVFSSHQYFTNDYALTNVVLHIAVAIDRMKNGFSYTEQVDGGANLEKEHTIANEIAGRLEGHFGVKYSEGEIRDLALLISSSGTSINFMHLQLSELQDVAGIRCLNLVGKILEELRSNYYIDIDDPDFLIRFTLHIKNLLIRLQNNFSSKNPLTSTIKLNSPSIYDCAVHVSHTIKEETGYTMNDDEIAYVAFHLGYALEMQKQANSKITCSILFPFYYNFNVQLMEKLKKHFGEELLIQHVVTNESDLQALNSDLIISAVQLNSVPKVPFVLINPFFSSADMNKVGNKINELKETKRKDSFKRNIKAIMDEQLFEITDSIGTKEEALARMCEMMEKKEYVDFTFVSSVVEREAMSSTAFGRIAIPHAIKMNAKKTGMFALINEKGIQWGDLSVNLVLLLSVNKDDRRLFHEVFDALATILTEEGNVTQILTAADYYSFVDLLVECY</sequence>
<dbReference type="Proteomes" id="UP000679749">
    <property type="component" value="Unassembled WGS sequence"/>
</dbReference>
<dbReference type="PANTHER" id="PTHR30185:SF12">
    <property type="entry name" value="TRANSCRIPTIONAL REGULATOR MANR"/>
    <property type="match status" value="1"/>
</dbReference>
<evidence type="ECO:0000259" key="6">
    <source>
        <dbReference type="PROSITE" id="PS51372"/>
    </source>
</evidence>
<evidence type="ECO:0000313" key="7">
    <source>
        <dbReference type="EMBL" id="MBS4212846.1"/>
    </source>
</evidence>
<dbReference type="Pfam" id="PF00359">
    <property type="entry name" value="PTS_EIIA_2"/>
    <property type="match status" value="1"/>
</dbReference>
<name>A0A942U5K2_9BACI</name>
<evidence type="ECO:0000313" key="8">
    <source>
        <dbReference type="Proteomes" id="UP000679749"/>
    </source>
</evidence>
<dbReference type="Gene3D" id="1.10.1790.10">
    <property type="entry name" value="PRD domain"/>
    <property type="match status" value="2"/>
</dbReference>
<dbReference type="AlphaFoldDB" id="A0A942U5K2"/>
<protein>
    <submittedName>
        <fullName evidence="7">PRD domain-containing protein</fullName>
    </submittedName>
</protein>
<dbReference type="EMBL" id="JAGYPF010000002">
    <property type="protein sequence ID" value="MBS4212846.1"/>
    <property type="molecule type" value="Genomic_DNA"/>
</dbReference>
<dbReference type="InterPro" id="IPR016152">
    <property type="entry name" value="PTrfase/Anion_transptr"/>
</dbReference>
<dbReference type="InterPro" id="IPR036388">
    <property type="entry name" value="WH-like_DNA-bd_sf"/>
</dbReference>
<evidence type="ECO:0000256" key="2">
    <source>
        <dbReference type="ARBA" id="ARBA00023015"/>
    </source>
</evidence>
<dbReference type="InterPro" id="IPR007737">
    <property type="entry name" value="Mga_HTH"/>
</dbReference>
<feature type="domain" description="PRD" evidence="6">
    <location>
        <begin position="172"/>
        <end position="275"/>
    </location>
</feature>
<evidence type="ECO:0000256" key="1">
    <source>
        <dbReference type="ARBA" id="ARBA00022737"/>
    </source>
</evidence>
<keyword evidence="4" id="KW-0804">Transcription</keyword>
<accession>A0A942U5K2</accession>
<dbReference type="InterPro" id="IPR050661">
    <property type="entry name" value="BglG_antiterminators"/>
</dbReference>
<dbReference type="Pfam" id="PF05043">
    <property type="entry name" value="Mga"/>
    <property type="match status" value="1"/>
</dbReference>
<comment type="caution">
    <text evidence="7">The sequence shown here is derived from an EMBL/GenBank/DDBJ whole genome shotgun (WGS) entry which is preliminary data.</text>
</comment>
<dbReference type="PROSITE" id="PS51094">
    <property type="entry name" value="PTS_EIIA_TYPE_2"/>
    <property type="match status" value="1"/>
</dbReference>
<organism evidence="7 8">
    <name type="scientific">Neobacillus rhizophilus</name>
    <dbReference type="NCBI Taxonomy" id="2833579"/>
    <lineage>
        <taxon>Bacteria</taxon>
        <taxon>Bacillati</taxon>
        <taxon>Bacillota</taxon>
        <taxon>Bacilli</taxon>
        <taxon>Bacillales</taxon>
        <taxon>Bacillaceae</taxon>
        <taxon>Neobacillus</taxon>
    </lineage>
</organism>
<dbReference type="InterPro" id="IPR002178">
    <property type="entry name" value="PTS_EIIA_type-2_dom"/>
</dbReference>
<dbReference type="PROSITE" id="PS51372">
    <property type="entry name" value="PRD_2"/>
    <property type="match status" value="2"/>
</dbReference>